<accession>A0ABU8M8C4</accession>
<dbReference type="EMBL" id="JBBEGM010000009">
    <property type="protein sequence ID" value="MEJ2863574.1"/>
    <property type="molecule type" value="Genomic_DNA"/>
</dbReference>
<dbReference type="RefSeq" id="WP_337704942.1">
    <property type="nucleotide sequence ID" value="NZ_JBBEGM010000009.1"/>
</dbReference>
<proteinExistence type="predicted"/>
<name>A0ABU8M8C4_9PSEU</name>
<protein>
    <submittedName>
        <fullName evidence="1">Uncharacterized protein</fullName>
    </submittedName>
</protein>
<dbReference type="Proteomes" id="UP001369736">
    <property type="component" value="Unassembled WGS sequence"/>
</dbReference>
<organism evidence="1 2">
    <name type="scientific">Actinomycetospora flava</name>
    <dbReference type="NCBI Taxonomy" id="3129232"/>
    <lineage>
        <taxon>Bacteria</taxon>
        <taxon>Bacillati</taxon>
        <taxon>Actinomycetota</taxon>
        <taxon>Actinomycetes</taxon>
        <taxon>Pseudonocardiales</taxon>
        <taxon>Pseudonocardiaceae</taxon>
        <taxon>Actinomycetospora</taxon>
    </lineage>
</organism>
<evidence type="ECO:0000313" key="2">
    <source>
        <dbReference type="Proteomes" id="UP001369736"/>
    </source>
</evidence>
<gene>
    <name evidence="1" type="ORF">WCD58_20605</name>
</gene>
<comment type="caution">
    <text evidence="1">The sequence shown here is derived from an EMBL/GenBank/DDBJ whole genome shotgun (WGS) entry which is preliminary data.</text>
</comment>
<sequence>MSDDHALPLLVISTGVLAMAGPTPLPVLRLAVMAAVAPAPRARAAIPTRQPTPS</sequence>
<reference evidence="1 2" key="1">
    <citation type="submission" date="2024-03" db="EMBL/GenBank/DDBJ databases">
        <title>Actinomycetospora sp. OC33-EN07, a novel actinomycete isolated from wild orchid (Aerides multiflora).</title>
        <authorList>
            <person name="Suriyachadkun C."/>
        </authorList>
    </citation>
    <scope>NUCLEOTIDE SEQUENCE [LARGE SCALE GENOMIC DNA]</scope>
    <source>
        <strain evidence="1 2">OC33-EN07</strain>
    </source>
</reference>
<keyword evidence="2" id="KW-1185">Reference proteome</keyword>
<evidence type="ECO:0000313" key="1">
    <source>
        <dbReference type="EMBL" id="MEJ2863574.1"/>
    </source>
</evidence>